<reference evidence="2" key="2">
    <citation type="submission" date="2020-05" db="UniProtKB">
        <authorList>
            <consortium name="EnsemblMetazoa"/>
        </authorList>
    </citation>
    <scope>IDENTIFICATION</scope>
    <source>
        <strain evidence="2">IAEA</strain>
    </source>
</reference>
<keyword evidence="3" id="KW-1185">Reference proteome</keyword>
<proteinExistence type="predicted"/>
<accession>A0A1A9WHA8</accession>
<organism evidence="2 3">
    <name type="scientific">Glossina brevipalpis</name>
    <dbReference type="NCBI Taxonomy" id="37001"/>
    <lineage>
        <taxon>Eukaryota</taxon>
        <taxon>Metazoa</taxon>
        <taxon>Ecdysozoa</taxon>
        <taxon>Arthropoda</taxon>
        <taxon>Hexapoda</taxon>
        <taxon>Insecta</taxon>
        <taxon>Pterygota</taxon>
        <taxon>Neoptera</taxon>
        <taxon>Endopterygota</taxon>
        <taxon>Diptera</taxon>
        <taxon>Brachycera</taxon>
        <taxon>Muscomorpha</taxon>
        <taxon>Hippoboscoidea</taxon>
        <taxon>Glossinidae</taxon>
        <taxon>Glossina</taxon>
    </lineage>
</organism>
<keyword evidence="1" id="KW-0472">Membrane</keyword>
<keyword evidence="1" id="KW-0812">Transmembrane</keyword>
<keyword evidence="1" id="KW-1133">Transmembrane helix</keyword>
<dbReference type="EnsemblMetazoa" id="GBRI019677-RA">
    <property type="protein sequence ID" value="GBRI019677-PA"/>
    <property type="gene ID" value="GBRI019677"/>
</dbReference>
<dbReference type="AlphaFoldDB" id="A0A1A9WHA8"/>
<evidence type="ECO:0000313" key="3">
    <source>
        <dbReference type="Proteomes" id="UP000091820"/>
    </source>
</evidence>
<sequence>MKSCAQFHSIASMHSLVSAVKVSKTPILMAKFRISMSPSHMNHERCTRFLTVIKPVLPTTTKDASKQATREKSDRNVLISVLLSMKPLGDMISTIQSCFLLFFLILRVTDTKNMKPKKL</sequence>
<evidence type="ECO:0000313" key="2">
    <source>
        <dbReference type="EnsemblMetazoa" id="GBRI019677-PA"/>
    </source>
</evidence>
<evidence type="ECO:0000256" key="1">
    <source>
        <dbReference type="SAM" id="Phobius"/>
    </source>
</evidence>
<dbReference type="Proteomes" id="UP000091820">
    <property type="component" value="Unassembled WGS sequence"/>
</dbReference>
<feature type="transmembrane region" description="Helical" evidence="1">
    <location>
        <begin position="91"/>
        <end position="109"/>
    </location>
</feature>
<protein>
    <submittedName>
        <fullName evidence="2">Uncharacterized protein</fullName>
    </submittedName>
</protein>
<reference evidence="3" key="1">
    <citation type="submission" date="2014-03" db="EMBL/GenBank/DDBJ databases">
        <authorList>
            <person name="Aksoy S."/>
            <person name="Warren W."/>
            <person name="Wilson R.K."/>
        </authorList>
    </citation>
    <scope>NUCLEOTIDE SEQUENCE [LARGE SCALE GENOMIC DNA]</scope>
    <source>
        <strain evidence="3">IAEA</strain>
    </source>
</reference>
<name>A0A1A9WHA8_9MUSC</name>
<dbReference type="VEuPathDB" id="VectorBase:GBRI019677"/>